<feature type="non-terminal residue" evidence="2">
    <location>
        <position position="1"/>
    </location>
</feature>
<evidence type="ECO:0000313" key="2">
    <source>
        <dbReference type="EMBL" id="GJT89434.1"/>
    </source>
</evidence>
<name>A0ABQ5HPH6_9ASTR</name>
<dbReference type="Pfam" id="PF13966">
    <property type="entry name" value="zf-RVT"/>
    <property type="match status" value="1"/>
</dbReference>
<proteinExistence type="predicted"/>
<comment type="caution">
    <text evidence="2">The sequence shown here is derived from an EMBL/GenBank/DDBJ whole genome shotgun (WGS) entry which is preliminary data.</text>
</comment>
<gene>
    <name evidence="2" type="ORF">Tco_1071151</name>
</gene>
<evidence type="ECO:0000313" key="3">
    <source>
        <dbReference type="Proteomes" id="UP001151760"/>
    </source>
</evidence>
<keyword evidence="3" id="KW-1185">Reference proteome</keyword>
<organism evidence="2 3">
    <name type="scientific">Tanacetum coccineum</name>
    <dbReference type="NCBI Taxonomy" id="301880"/>
    <lineage>
        <taxon>Eukaryota</taxon>
        <taxon>Viridiplantae</taxon>
        <taxon>Streptophyta</taxon>
        <taxon>Embryophyta</taxon>
        <taxon>Tracheophyta</taxon>
        <taxon>Spermatophyta</taxon>
        <taxon>Magnoliopsida</taxon>
        <taxon>eudicotyledons</taxon>
        <taxon>Gunneridae</taxon>
        <taxon>Pentapetalae</taxon>
        <taxon>asterids</taxon>
        <taxon>campanulids</taxon>
        <taxon>Asterales</taxon>
        <taxon>Asteraceae</taxon>
        <taxon>Asteroideae</taxon>
        <taxon>Anthemideae</taxon>
        <taxon>Anthemidinae</taxon>
        <taxon>Tanacetum</taxon>
    </lineage>
</organism>
<accession>A0ABQ5HPH6</accession>
<dbReference type="EMBL" id="BQNB010019824">
    <property type="protein sequence ID" value="GJT89434.1"/>
    <property type="molecule type" value="Genomic_DNA"/>
</dbReference>
<feature type="domain" description="Reverse transcriptase zinc-binding" evidence="1">
    <location>
        <begin position="221"/>
        <end position="297"/>
    </location>
</feature>
<keyword evidence="2" id="KW-0808">Transferase</keyword>
<keyword evidence="2" id="KW-0695">RNA-directed DNA polymerase</keyword>
<dbReference type="PANTHER" id="PTHR33116:SF78">
    <property type="entry name" value="OS12G0587133 PROTEIN"/>
    <property type="match status" value="1"/>
</dbReference>
<reference evidence="2" key="1">
    <citation type="journal article" date="2022" name="Int. J. Mol. Sci.">
        <title>Draft Genome of Tanacetum Coccineum: Genomic Comparison of Closely Related Tanacetum-Family Plants.</title>
        <authorList>
            <person name="Yamashiro T."/>
            <person name="Shiraishi A."/>
            <person name="Nakayama K."/>
            <person name="Satake H."/>
        </authorList>
    </citation>
    <scope>NUCLEOTIDE SEQUENCE</scope>
</reference>
<dbReference type="Proteomes" id="UP001151760">
    <property type="component" value="Unassembled WGS sequence"/>
</dbReference>
<sequence>VASDMAKSAGYGVANFPLKYLGVPVGCNMSRCVYWNPIIQNFSSKLAQWKARLYLLENEKKITWVKWEKCLASKNLGGLGVGSIYALNLGLLFKWIWRFRCHSNDLWEKVIKSLYGINGGINDDHVFSHSTWGAILSSVKRLKQNGIDLMDLCTRKIGNGALTRSTVSHRLNIRDWSSILRRLPGGGEESSQFNALLSHIGGVVLSDQKDTWESLNTSTGFTVASVRTLIDANTLIVDSIATRWNRCVPIKVNIFLWRLVLNKLATRVNLGRKGIDVDSTLCPICGDDVETVNHIFFLLRDG</sequence>
<reference evidence="2" key="2">
    <citation type="submission" date="2022-01" db="EMBL/GenBank/DDBJ databases">
        <authorList>
            <person name="Yamashiro T."/>
            <person name="Shiraishi A."/>
            <person name="Satake H."/>
            <person name="Nakayama K."/>
        </authorList>
    </citation>
    <scope>NUCLEOTIDE SEQUENCE</scope>
</reference>
<keyword evidence="2" id="KW-0548">Nucleotidyltransferase</keyword>
<dbReference type="InterPro" id="IPR026960">
    <property type="entry name" value="RVT-Znf"/>
</dbReference>
<evidence type="ECO:0000259" key="1">
    <source>
        <dbReference type="Pfam" id="PF13966"/>
    </source>
</evidence>
<dbReference type="PANTHER" id="PTHR33116">
    <property type="entry name" value="REVERSE TRANSCRIPTASE ZINC-BINDING DOMAIN-CONTAINING PROTEIN-RELATED-RELATED"/>
    <property type="match status" value="1"/>
</dbReference>
<protein>
    <submittedName>
        <fullName evidence="2">RNA-directed DNA polymerase, eukaryota, reverse transcriptase zinc-binding domain protein</fullName>
    </submittedName>
</protein>
<dbReference type="GO" id="GO:0003964">
    <property type="term" value="F:RNA-directed DNA polymerase activity"/>
    <property type="evidence" value="ECO:0007669"/>
    <property type="project" value="UniProtKB-KW"/>
</dbReference>